<keyword evidence="7" id="KW-1185">Reference proteome</keyword>
<protein>
    <recommendedName>
        <fullName evidence="1 3">Biotin carboxyl carrier protein of acetyl-CoA carboxylase</fullName>
    </recommendedName>
</protein>
<dbReference type="UniPathway" id="UPA00094"/>
<evidence type="ECO:0000256" key="1">
    <source>
        <dbReference type="ARBA" id="ARBA00017562"/>
    </source>
</evidence>
<proteinExistence type="predicted"/>
<sequence>MSPEHKEFDLSKLLDQGLRDLIDLVSQGKVTELEIEQGGFRLRLRNDVNIPHQAQPIPHAQVETYPVQTPPPQQVTQPTQAPATTEQTESQHIVPITAPMVGTFYTSPSPDADPYVKVGDFIRPGQTIGIIEAMKIMNDVPAEIGGRVVEIVAQNGQAVEYGQPLMLVDTSATPE</sequence>
<feature type="compositionally biased region" description="Low complexity" evidence="4">
    <location>
        <begin position="74"/>
        <end position="88"/>
    </location>
</feature>
<organism evidence="6 7">
    <name type="scientific">Thermobaculum terrenum (strain ATCC BAA-798 / CCMEE 7001 / YNP1)</name>
    <dbReference type="NCBI Taxonomy" id="525904"/>
    <lineage>
        <taxon>Bacteria</taxon>
        <taxon>Bacillati</taxon>
        <taxon>Chloroflexota</taxon>
        <taxon>Chloroflexia</taxon>
        <taxon>Candidatus Thermobaculales</taxon>
        <taxon>Candidatus Thermobaculaceae</taxon>
        <taxon>Thermobaculum</taxon>
    </lineage>
</organism>
<evidence type="ECO:0000256" key="2">
    <source>
        <dbReference type="ARBA" id="ARBA00023267"/>
    </source>
</evidence>
<dbReference type="GO" id="GO:0003989">
    <property type="term" value="F:acetyl-CoA carboxylase activity"/>
    <property type="evidence" value="ECO:0007669"/>
    <property type="project" value="InterPro"/>
</dbReference>
<dbReference type="eggNOG" id="COG0511">
    <property type="taxonomic scope" value="Bacteria"/>
</dbReference>
<dbReference type="PANTHER" id="PTHR45266:SF3">
    <property type="entry name" value="OXALOACETATE DECARBOXYLASE ALPHA CHAIN"/>
    <property type="match status" value="1"/>
</dbReference>
<dbReference type="InterPro" id="IPR001249">
    <property type="entry name" value="AcCoA_biotinCC"/>
</dbReference>
<dbReference type="PANTHER" id="PTHR45266">
    <property type="entry name" value="OXALOACETATE DECARBOXYLASE ALPHA CHAIN"/>
    <property type="match status" value="1"/>
</dbReference>
<comment type="function">
    <text evidence="3">This protein is a component of the acetyl coenzyme A carboxylase complex; first, biotin carboxylase catalyzes the carboxylation of the carrier protein and then the transcarboxylase transfers the carboxyl group to form malonyl-CoA.</text>
</comment>
<feature type="domain" description="Lipoyl-binding" evidence="5">
    <location>
        <begin position="93"/>
        <end position="169"/>
    </location>
</feature>
<dbReference type="RefSeq" id="WP_012875601.1">
    <property type="nucleotide sequence ID" value="NC_013525.1"/>
</dbReference>
<dbReference type="STRING" id="525904.Tter_1661"/>
<reference evidence="7" key="1">
    <citation type="journal article" date="2010" name="Stand. Genomic Sci.">
        <title>Complete genome sequence of 'Thermobaculum terrenum' type strain (YNP1).</title>
        <authorList>
            <person name="Kiss H."/>
            <person name="Cleland D."/>
            <person name="Lapidus A."/>
            <person name="Lucas S."/>
            <person name="Glavina Del Rio T."/>
            <person name="Nolan M."/>
            <person name="Tice H."/>
            <person name="Han C."/>
            <person name="Goodwin L."/>
            <person name="Pitluck S."/>
            <person name="Liolios K."/>
            <person name="Ivanova N."/>
            <person name="Mavromatis K."/>
            <person name="Ovchinnikova G."/>
            <person name="Pati A."/>
            <person name="Chen A."/>
            <person name="Palaniappan K."/>
            <person name="Land M."/>
            <person name="Hauser L."/>
            <person name="Chang Y."/>
            <person name="Jeffries C."/>
            <person name="Lu M."/>
            <person name="Brettin T."/>
            <person name="Detter J."/>
            <person name="Goker M."/>
            <person name="Tindall B."/>
            <person name="Beck B."/>
            <person name="McDermott T."/>
            <person name="Woyke T."/>
            <person name="Bristow J."/>
            <person name="Eisen J."/>
            <person name="Markowitz V."/>
            <person name="Hugenholtz P."/>
            <person name="Kyrpides N."/>
            <person name="Klenk H."/>
            <person name="Cheng J."/>
        </authorList>
    </citation>
    <scope>NUCLEOTIDE SEQUENCE [LARGE SCALE GENOMIC DNA]</scope>
    <source>
        <strain evidence="7">ATCC BAA-798 / YNP1</strain>
    </source>
</reference>
<dbReference type="GO" id="GO:0006633">
    <property type="term" value="P:fatty acid biosynthetic process"/>
    <property type="evidence" value="ECO:0007669"/>
    <property type="project" value="UniProtKB-UniPathway"/>
</dbReference>
<dbReference type="KEGG" id="ttr:Tter_1661"/>
<evidence type="ECO:0000256" key="3">
    <source>
        <dbReference type="RuleBase" id="RU364072"/>
    </source>
</evidence>
<comment type="pathway">
    <text evidence="3">Lipid metabolism; fatty acid biosynthesis.</text>
</comment>
<dbReference type="InterPro" id="IPR050709">
    <property type="entry name" value="Biotin_Carboxyl_Carrier/Decarb"/>
</dbReference>
<evidence type="ECO:0000313" key="7">
    <source>
        <dbReference type="Proteomes" id="UP000000323"/>
    </source>
</evidence>
<dbReference type="InterPro" id="IPR011053">
    <property type="entry name" value="Single_hybrid_motif"/>
</dbReference>
<dbReference type="InterPro" id="IPR000089">
    <property type="entry name" value="Biotin_lipoyl"/>
</dbReference>
<evidence type="ECO:0000259" key="5">
    <source>
        <dbReference type="PROSITE" id="PS50968"/>
    </source>
</evidence>
<evidence type="ECO:0000313" key="6">
    <source>
        <dbReference type="EMBL" id="ACZ42567.1"/>
    </source>
</evidence>
<feature type="region of interest" description="Disordered" evidence="4">
    <location>
        <begin position="69"/>
        <end position="89"/>
    </location>
</feature>
<dbReference type="CDD" id="cd06850">
    <property type="entry name" value="biotinyl_domain"/>
    <property type="match status" value="1"/>
</dbReference>
<dbReference type="GO" id="GO:0009317">
    <property type="term" value="C:acetyl-CoA carboxylase complex"/>
    <property type="evidence" value="ECO:0007669"/>
    <property type="project" value="InterPro"/>
</dbReference>
<name>D1CCQ2_THET1</name>
<keyword evidence="3" id="KW-0444">Lipid biosynthesis</keyword>
<dbReference type="SUPFAM" id="SSF51230">
    <property type="entry name" value="Single hybrid motif"/>
    <property type="match status" value="1"/>
</dbReference>
<dbReference type="PRINTS" id="PR01071">
    <property type="entry name" value="ACOABIOTINCC"/>
</dbReference>
<dbReference type="AlphaFoldDB" id="D1CCQ2"/>
<keyword evidence="3" id="KW-0275">Fatty acid biosynthesis</keyword>
<dbReference type="NCBIfam" id="TIGR00531">
    <property type="entry name" value="BCCP"/>
    <property type="match status" value="1"/>
</dbReference>
<dbReference type="HOGENOM" id="CLU_016733_3_0_0"/>
<dbReference type="Gene3D" id="2.40.50.100">
    <property type="match status" value="1"/>
</dbReference>
<dbReference type="PROSITE" id="PS50968">
    <property type="entry name" value="BIOTINYL_LIPOYL"/>
    <property type="match status" value="1"/>
</dbReference>
<accession>D1CCQ2</accession>
<gene>
    <name evidence="6" type="ordered locus">Tter_1661</name>
</gene>
<keyword evidence="3" id="KW-0276">Fatty acid metabolism</keyword>
<keyword evidence="2 3" id="KW-0092">Biotin</keyword>
<dbReference type="EMBL" id="CP001825">
    <property type="protein sequence ID" value="ACZ42567.1"/>
    <property type="molecule type" value="Genomic_DNA"/>
</dbReference>
<dbReference type="OrthoDB" id="9811735at2"/>
<dbReference type="Pfam" id="PF00364">
    <property type="entry name" value="Biotin_lipoyl"/>
    <property type="match status" value="1"/>
</dbReference>
<evidence type="ECO:0000256" key="4">
    <source>
        <dbReference type="SAM" id="MobiDB-lite"/>
    </source>
</evidence>
<dbReference type="Proteomes" id="UP000000323">
    <property type="component" value="Chromosome 1"/>
</dbReference>
<keyword evidence="3" id="KW-0443">Lipid metabolism</keyword>